<reference evidence="3" key="2">
    <citation type="journal article" date="2023" name="Biochim Biophys Acta Proteins Proteom">
        <title>Structural characterization of the type I-B CRISPR Cas7 from Thermobaculum terrenum.</title>
        <authorList>
            <person name="Seo P.W."/>
            <person name="Gu D.H."/>
            <person name="Kim J.W."/>
            <person name="Kim J.H."/>
            <person name="Park S.Y."/>
            <person name="Kim J.S."/>
        </authorList>
    </citation>
    <scope>X-RAY CRYSTALLOGRAPHY (1.89 ANGSTROMS)</scope>
</reference>
<evidence type="ECO:0000313" key="1">
    <source>
        <dbReference type="EMBL" id="ACZ43321.1"/>
    </source>
</evidence>
<dbReference type="NCBIfam" id="TIGR01595">
    <property type="entry name" value="cas_CT1132"/>
    <property type="match status" value="1"/>
</dbReference>
<dbReference type="KEGG" id="ttr:Tter_2426"/>
<dbReference type="EMBL" id="CP001826">
    <property type="protein sequence ID" value="ACZ43321.1"/>
    <property type="molecule type" value="Genomic_DNA"/>
</dbReference>
<dbReference type="GO" id="GO:0043571">
    <property type="term" value="P:maintenance of CRISPR repeat elements"/>
    <property type="evidence" value="ECO:0007669"/>
    <property type="project" value="InterPro"/>
</dbReference>
<dbReference type="STRING" id="525904.Tter_2426"/>
<dbReference type="RefSeq" id="WP_012876352.1">
    <property type="nucleotide sequence ID" value="NC_013526.1"/>
</dbReference>
<dbReference type="OrthoDB" id="9776792at2"/>
<dbReference type="AlphaFoldDB" id="D1CHV0"/>
<dbReference type="InterPro" id="IPR013419">
    <property type="entry name" value="CRISPR-assoc_prot_Cas7/Csh2"/>
</dbReference>
<sequence>MPILDSDILYLYDAKLTNPNGDPDDENRPRMDSVTGRNLVSDVRLKRYLRDYWLDDGQDIWVRKNEDGTTTDAKSRMSVLLEEYNRTSGQKLSTKEARNSGEFRSWLLDRLMDVRLFGATMPMENSSITFTGPVQFSWGYSLHRVEINNSATISSHFAGRDTEGKGDYGTFGKDWRVLYSLIGFHGIVSRNRARHTGLRESDLEALDRAMLEAIPTEATSRSKIGQIPRFYLRLEYSEGYPYRVGDLREDVVLEPVQGKTLDTLRDVRDYVINLEKVADRIAVRLDGLAGARLYVHPDVTFRGLDSLTGVLGDKLQTLS</sequence>
<dbReference type="HOGENOM" id="CLU_071770_0_0_0"/>
<dbReference type="PDB" id="7XZ3">
    <property type="method" value="X-ray"/>
    <property type="resolution" value="1.89 A"/>
    <property type="chains" value="A/B=1-319"/>
</dbReference>
<accession>D1CHV0</accession>
<protein>
    <submittedName>
        <fullName evidence="1">CRISPR-associated protein, Csh2 family</fullName>
    </submittedName>
</protein>
<evidence type="ECO:0007829" key="3">
    <source>
        <dbReference type="PDB" id="7XZ3"/>
    </source>
</evidence>
<gene>
    <name evidence="1" type="ordered locus">Tter_2426</name>
</gene>
<keyword evidence="2" id="KW-1185">Reference proteome</keyword>
<dbReference type="Proteomes" id="UP000000323">
    <property type="component" value="Chromosome 2"/>
</dbReference>
<dbReference type="eggNOG" id="COG3649">
    <property type="taxonomic scope" value="Bacteria"/>
</dbReference>
<reference evidence="2" key="1">
    <citation type="journal article" date="2010" name="Stand. Genomic Sci.">
        <title>Complete genome sequence of 'Thermobaculum terrenum' type strain (YNP1).</title>
        <authorList>
            <person name="Kiss H."/>
            <person name="Cleland D."/>
            <person name="Lapidus A."/>
            <person name="Lucas S."/>
            <person name="Glavina Del Rio T."/>
            <person name="Nolan M."/>
            <person name="Tice H."/>
            <person name="Han C."/>
            <person name="Goodwin L."/>
            <person name="Pitluck S."/>
            <person name="Liolios K."/>
            <person name="Ivanova N."/>
            <person name="Mavromatis K."/>
            <person name="Ovchinnikova G."/>
            <person name="Pati A."/>
            <person name="Chen A."/>
            <person name="Palaniappan K."/>
            <person name="Land M."/>
            <person name="Hauser L."/>
            <person name="Chang Y."/>
            <person name="Jeffries C."/>
            <person name="Lu M."/>
            <person name="Brettin T."/>
            <person name="Detter J."/>
            <person name="Goker M."/>
            <person name="Tindall B."/>
            <person name="Beck B."/>
            <person name="McDermott T."/>
            <person name="Woyke T."/>
            <person name="Bristow J."/>
            <person name="Eisen J."/>
            <person name="Markowitz V."/>
            <person name="Hugenholtz P."/>
            <person name="Kyrpides N."/>
            <person name="Klenk H."/>
            <person name="Cheng J."/>
        </authorList>
    </citation>
    <scope>NUCLEOTIDE SEQUENCE [LARGE SCALE GENOMIC DNA]</scope>
    <source>
        <strain evidence="2">ATCC BAA-798 / YNP1</strain>
    </source>
</reference>
<keyword evidence="3" id="KW-0002">3D-structure</keyword>
<dbReference type="InterPro" id="IPR006482">
    <property type="entry name" value="Cas7_Csh2/Csh2"/>
</dbReference>
<organism evidence="1 2">
    <name type="scientific">Thermobaculum terrenum (strain ATCC BAA-798 / CCMEE 7001 / YNP1)</name>
    <dbReference type="NCBI Taxonomy" id="525904"/>
    <lineage>
        <taxon>Bacteria</taxon>
        <taxon>Bacillati</taxon>
        <taxon>Chloroflexota</taxon>
        <taxon>Chloroflexia</taxon>
        <taxon>Candidatus Thermobaculales</taxon>
        <taxon>Candidatus Thermobaculaceae</taxon>
        <taxon>Thermobaculum</taxon>
    </lineage>
</organism>
<dbReference type="Pfam" id="PF05107">
    <property type="entry name" value="Cas_Cas7"/>
    <property type="match status" value="1"/>
</dbReference>
<name>D1CHV0_THET1</name>
<dbReference type="NCBIfam" id="TIGR02590">
    <property type="entry name" value="cas_Csh2"/>
    <property type="match status" value="1"/>
</dbReference>
<proteinExistence type="evidence at protein level"/>
<evidence type="ECO:0000313" key="2">
    <source>
        <dbReference type="Proteomes" id="UP000000323"/>
    </source>
</evidence>
<dbReference type="SMR" id="D1CHV0"/>